<dbReference type="PANTHER" id="PTHR34299:SF1">
    <property type="entry name" value="DIACYLGLYCEROL KINASE"/>
    <property type="match status" value="1"/>
</dbReference>
<evidence type="ECO:0000256" key="7">
    <source>
        <dbReference type="ARBA" id="ARBA00022741"/>
    </source>
</evidence>
<evidence type="ECO:0000256" key="9">
    <source>
        <dbReference type="ARBA" id="ARBA00022840"/>
    </source>
</evidence>
<keyword evidence="8 16" id="KW-0418">Kinase</keyword>
<sequence length="123" mass="13511">MNAPFSIKKLIKSFGYAFSGLKAAIRSEQNFRVHLFSACVAIALGVFLHISSMEFVIIIICIGIVMAAELMNTTIEKLCDFISPQYHERIKIIKDLAAAAVLLVAIAALIVGLIIFLPRIFSI</sequence>
<dbReference type="Pfam" id="PF01219">
    <property type="entry name" value="DAGK_prokar"/>
    <property type="match status" value="1"/>
</dbReference>
<protein>
    <submittedName>
        <fullName evidence="16">Diacylglycerol kinase family protein</fullName>
    </submittedName>
</protein>
<evidence type="ECO:0000256" key="11">
    <source>
        <dbReference type="ARBA" id="ARBA00023098"/>
    </source>
</evidence>
<keyword evidence="5" id="KW-0808">Transferase</keyword>
<dbReference type="RefSeq" id="WP_240830791.1">
    <property type="nucleotide sequence ID" value="NZ_JAKWBL010000003.1"/>
</dbReference>
<keyword evidence="9" id="KW-0067">ATP-binding</keyword>
<keyword evidence="6 15" id="KW-0812">Transmembrane</keyword>
<gene>
    <name evidence="16" type="ORF">MKP09_14960</name>
</gene>
<evidence type="ECO:0000256" key="2">
    <source>
        <dbReference type="ARBA" id="ARBA00005967"/>
    </source>
</evidence>
<dbReference type="PANTHER" id="PTHR34299">
    <property type="entry name" value="DIACYLGLYCEROL KINASE"/>
    <property type="match status" value="1"/>
</dbReference>
<reference evidence="16 17" key="1">
    <citation type="submission" date="2022-02" db="EMBL/GenBank/DDBJ databases">
        <authorList>
            <person name="Min J."/>
        </authorList>
    </citation>
    <scope>NUCLEOTIDE SEQUENCE [LARGE SCALE GENOMIC DNA]</scope>
    <source>
        <strain evidence="16 17">GR10-1</strain>
    </source>
</reference>
<keyword evidence="3" id="KW-1003">Cell membrane</keyword>
<evidence type="ECO:0000256" key="8">
    <source>
        <dbReference type="ARBA" id="ARBA00022777"/>
    </source>
</evidence>
<evidence type="ECO:0000256" key="15">
    <source>
        <dbReference type="SAM" id="Phobius"/>
    </source>
</evidence>
<dbReference type="InterPro" id="IPR000829">
    <property type="entry name" value="DAGK"/>
</dbReference>
<keyword evidence="4" id="KW-0444">Lipid biosynthesis</keyword>
<dbReference type="CDD" id="cd14265">
    <property type="entry name" value="UDPK_IM_like"/>
    <property type="match status" value="1"/>
</dbReference>
<comment type="similarity">
    <text evidence="2">Belongs to the bacterial diacylglycerol kinase family.</text>
</comment>
<evidence type="ECO:0000256" key="13">
    <source>
        <dbReference type="ARBA" id="ARBA00023209"/>
    </source>
</evidence>
<dbReference type="InterPro" id="IPR036945">
    <property type="entry name" value="DAGK_sf"/>
</dbReference>
<evidence type="ECO:0000313" key="16">
    <source>
        <dbReference type="EMBL" id="MCH5599113.1"/>
    </source>
</evidence>
<keyword evidence="12 15" id="KW-0472">Membrane</keyword>
<dbReference type="InterPro" id="IPR033717">
    <property type="entry name" value="UDPK"/>
</dbReference>
<dbReference type="GO" id="GO:0016301">
    <property type="term" value="F:kinase activity"/>
    <property type="evidence" value="ECO:0007669"/>
    <property type="project" value="UniProtKB-KW"/>
</dbReference>
<keyword evidence="14" id="KW-1208">Phospholipid metabolism</keyword>
<evidence type="ECO:0000256" key="1">
    <source>
        <dbReference type="ARBA" id="ARBA00004651"/>
    </source>
</evidence>
<evidence type="ECO:0000256" key="6">
    <source>
        <dbReference type="ARBA" id="ARBA00022692"/>
    </source>
</evidence>
<dbReference type="Gene3D" id="1.10.287.3610">
    <property type="match status" value="1"/>
</dbReference>
<evidence type="ECO:0000256" key="10">
    <source>
        <dbReference type="ARBA" id="ARBA00022989"/>
    </source>
</evidence>
<organism evidence="16 17">
    <name type="scientific">Niabella ginsengisoli</name>
    <dbReference type="NCBI Taxonomy" id="522298"/>
    <lineage>
        <taxon>Bacteria</taxon>
        <taxon>Pseudomonadati</taxon>
        <taxon>Bacteroidota</taxon>
        <taxon>Chitinophagia</taxon>
        <taxon>Chitinophagales</taxon>
        <taxon>Chitinophagaceae</taxon>
        <taxon>Niabella</taxon>
    </lineage>
</organism>
<evidence type="ECO:0000313" key="17">
    <source>
        <dbReference type="Proteomes" id="UP001202248"/>
    </source>
</evidence>
<keyword evidence="7" id="KW-0547">Nucleotide-binding</keyword>
<feature type="transmembrane region" description="Helical" evidence="15">
    <location>
        <begin position="56"/>
        <end position="75"/>
    </location>
</feature>
<keyword evidence="13" id="KW-0594">Phospholipid biosynthesis</keyword>
<comment type="subcellular location">
    <subcellularLocation>
        <location evidence="1">Cell membrane</location>
        <topology evidence="1">Multi-pass membrane protein</topology>
    </subcellularLocation>
</comment>
<evidence type="ECO:0000256" key="4">
    <source>
        <dbReference type="ARBA" id="ARBA00022516"/>
    </source>
</evidence>
<keyword evidence="17" id="KW-1185">Reference proteome</keyword>
<name>A0ABS9SL51_9BACT</name>
<accession>A0ABS9SL51</accession>
<evidence type="ECO:0000256" key="12">
    <source>
        <dbReference type="ARBA" id="ARBA00023136"/>
    </source>
</evidence>
<dbReference type="Proteomes" id="UP001202248">
    <property type="component" value="Unassembled WGS sequence"/>
</dbReference>
<evidence type="ECO:0000256" key="14">
    <source>
        <dbReference type="ARBA" id="ARBA00023264"/>
    </source>
</evidence>
<keyword evidence="11" id="KW-0443">Lipid metabolism</keyword>
<feature type="transmembrane region" description="Helical" evidence="15">
    <location>
        <begin position="31"/>
        <end position="50"/>
    </location>
</feature>
<comment type="caution">
    <text evidence="16">The sequence shown here is derived from an EMBL/GenBank/DDBJ whole genome shotgun (WGS) entry which is preliminary data.</text>
</comment>
<keyword evidence="10 15" id="KW-1133">Transmembrane helix</keyword>
<evidence type="ECO:0000256" key="5">
    <source>
        <dbReference type="ARBA" id="ARBA00022679"/>
    </source>
</evidence>
<dbReference type="EMBL" id="JAKWBL010000003">
    <property type="protein sequence ID" value="MCH5599113.1"/>
    <property type="molecule type" value="Genomic_DNA"/>
</dbReference>
<evidence type="ECO:0000256" key="3">
    <source>
        <dbReference type="ARBA" id="ARBA00022475"/>
    </source>
</evidence>
<proteinExistence type="inferred from homology"/>
<feature type="transmembrane region" description="Helical" evidence="15">
    <location>
        <begin position="96"/>
        <end position="117"/>
    </location>
</feature>